<dbReference type="InterPro" id="IPR003495">
    <property type="entry name" value="CobW/HypB/UreG_nucleotide-bd"/>
</dbReference>
<dbReference type="Pfam" id="PF07683">
    <property type="entry name" value="CobW_C"/>
    <property type="match status" value="1"/>
</dbReference>
<evidence type="ECO:0000256" key="6">
    <source>
        <dbReference type="ARBA" id="ARBA00034320"/>
    </source>
</evidence>
<dbReference type="CDD" id="cd03112">
    <property type="entry name" value="CobW-like"/>
    <property type="match status" value="1"/>
</dbReference>
<dbReference type="InterPro" id="IPR036179">
    <property type="entry name" value="Ig-like_dom_sf"/>
</dbReference>
<keyword evidence="11" id="KW-1185">Reference proteome</keyword>
<dbReference type="GO" id="GO:0005525">
    <property type="term" value="F:GTP binding"/>
    <property type="evidence" value="ECO:0007669"/>
    <property type="project" value="UniProtKB-KW"/>
</dbReference>
<keyword evidence="5" id="KW-0143">Chaperone</keyword>
<name>A0A2T7NP39_POMCA</name>
<feature type="domain" description="Ig-like" evidence="9">
    <location>
        <begin position="575"/>
        <end position="652"/>
    </location>
</feature>
<sequence length="707" mass="80186">MNDDSEDEIPDLIPADTKKVPITIITGFLGAGKTTLLNYILREQHGKKIAVILNEFGEGDSIEKSMSVGQEGSLFEEWLELRNGCLCCSVKDSGVKALENLMSKRGKFDYILLETTGLADPGPIASMFWLDEELCSDIFLDGIVAMVDAKYCEKQLKEMKSDGSVNETQRQVALADVIIVNKTDLVTAQEMDRLCQEIRSINSFARLHRTSYAMVDLNIILDINAYSGKEESSMEDIFTQRGFSETDVHVIEKSVTTVTVEVTGNLSRDKLDNFLQRLLWEKSVCNPDGVPVDILRLKGVISVPGETQRLIVQAVYELYDLHPTTAWQDEPRVNRFVFIGRNLNHIVLQQSLESCMTTMRPDQHKRSQLAVWQHVRRSDSSFGPVIPDGERVTITSMSSLIIKETRVEDAGQYTCLDRSEFAAVYQVDILMKERRKMVRLGSRRQGDIYLPSHNLVVLTTWAAWGECDTCDDVGYRRRRGTCVVKKLYAHQPVKPNDFPLMTLFPEGVPCRSTAVPVQLRFMRVIRHRLEETLVDKCNVTCPTQPPPVIIKDSEGNPIELLEGEYQSFGEKVSIPKTTKRKVLYEPEGTHLVLTCTSDREFAKEKGVRWMRGKTRVDPLTTRRRTRGRVWVDSANRLHIKQLMLSDTAVYNCWERMQHLVAIKVLVVDSMNRYLRDYITYGGLGFTVVGCLVSCCCVLQSKSKKTAK</sequence>
<dbReference type="InterPro" id="IPR036627">
    <property type="entry name" value="CobW-likC_sf"/>
</dbReference>
<dbReference type="SUPFAM" id="SSF48726">
    <property type="entry name" value="Immunoglobulin"/>
    <property type="match status" value="2"/>
</dbReference>
<keyword evidence="8" id="KW-1133">Transmembrane helix</keyword>
<evidence type="ECO:0000256" key="1">
    <source>
        <dbReference type="ARBA" id="ARBA00022741"/>
    </source>
</evidence>
<organism evidence="10 11">
    <name type="scientific">Pomacea canaliculata</name>
    <name type="common">Golden apple snail</name>
    <dbReference type="NCBI Taxonomy" id="400727"/>
    <lineage>
        <taxon>Eukaryota</taxon>
        <taxon>Metazoa</taxon>
        <taxon>Spiralia</taxon>
        <taxon>Lophotrochozoa</taxon>
        <taxon>Mollusca</taxon>
        <taxon>Gastropoda</taxon>
        <taxon>Caenogastropoda</taxon>
        <taxon>Architaenioglossa</taxon>
        <taxon>Ampullarioidea</taxon>
        <taxon>Ampullariidae</taxon>
        <taxon>Pomacea</taxon>
    </lineage>
</organism>
<keyword evidence="2" id="KW-0378">Hydrolase</keyword>
<gene>
    <name evidence="10" type="ORF">C0Q70_16176</name>
</gene>
<evidence type="ECO:0000313" key="10">
    <source>
        <dbReference type="EMBL" id="PVD22916.1"/>
    </source>
</evidence>
<comment type="caution">
    <text evidence="10">The sequence shown here is derived from an EMBL/GenBank/DDBJ whole genome shotgun (WGS) entry which is preliminary data.</text>
</comment>
<dbReference type="PROSITE" id="PS50835">
    <property type="entry name" value="IG_LIKE"/>
    <property type="match status" value="2"/>
</dbReference>
<dbReference type="PANTHER" id="PTHR13748">
    <property type="entry name" value="COBW-RELATED"/>
    <property type="match status" value="1"/>
</dbReference>
<dbReference type="Gene3D" id="3.40.50.300">
    <property type="entry name" value="P-loop containing nucleotide triphosphate hydrolases"/>
    <property type="match status" value="1"/>
</dbReference>
<evidence type="ECO:0000256" key="3">
    <source>
        <dbReference type="ARBA" id="ARBA00022833"/>
    </source>
</evidence>
<dbReference type="GO" id="GO:0005737">
    <property type="term" value="C:cytoplasm"/>
    <property type="evidence" value="ECO:0007669"/>
    <property type="project" value="TreeGrafter"/>
</dbReference>
<dbReference type="AlphaFoldDB" id="A0A2T7NP39"/>
<evidence type="ECO:0000256" key="2">
    <source>
        <dbReference type="ARBA" id="ARBA00022801"/>
    </source>
</evidence>
<feature type="transmembrane region" description="Helical" evidence="8">
    <location>
        <begin position="677"/>
        <end position="698"/>
    </location>
</feature>
<dbReference type="SMART" id="SM00833">
    <property type="entry name" value="CobW_C"/>
    <property type="match status" value="1"/>
</dbReference>
<keyword evidence="8" id="KW-0812">Transmembrane</keyword>
<evidence type="ECO:0000313" key="11">
    <source>
        <dbReference type="Proteomes" id="UP000245119"/>
    </source>
</evidence>
<keyword evidence="4" id="KW-0342">GTP-binding</keyword>
<dbReference type="Proteomes" id="UP000245119">
    <property type="component" value="Linkage Group LG10"/>
</dbReference>
<dbReference type="InterPro" id="IPR011629">
    <property type="entry name" value="CobW-like_C"/>
</dbReference>
<dbReference type="SUPFAM" id="SSF90002">
    <property type="entry name" value="Hypothetical protein YjiA, C-terminal domain"/>
    <property type="match status" value="1"/>
</dbReference>
<evidence type="ECO:0000259" key="9">
    <source>
        <dbReference type="PROSITE" id="PS50835"/>
    </source>
</evidence>
<dbReference type="InterPro" id="IPR051316">
    <property type="entry name" value="Zinc-reg_GTPase_activator"/>
</dbReference>
<evidence type="ECO:0000256" key="7">
    <source>
        <dbReference type="ARBA" id="ARBA00049117"/>
    </source>
</evidence>
<feature type="domain" description="Ig-like" evidence="9">
    <location>
        <begin position="323"/>
        <end position="415"/>
    </location>
</feature>
<dbReference type="EMBL" id="PZQS01000010">
    <property type="protein sequence ID" value="PVD22916.1"/>
    <property type="molecule type" value="Genomic_DNA"/>
</dbReference>
<dbReference type="PANTHER" id="PTHR13748:SF31">
    <property type="entry name" value="ZINC-REGULATED GTPASE METALLOPROTEIN ACTIVATOR 1A-RELATED"/>
    <property type="match status" value="1"/>
</dbReference>
<dbReference type="OrthoDB" id="258627at2759"/>
<dbReference type="STRING" id="400727.A0A2T7NP39"/>
<evidence type="ECO:0000256" key="4">
    <source>
        <dbReference type="ARBA" id="ARBA00023134"/>
    </source>
</evidence>
<evidence type="ECO:0000256" key="5">
    <source>
        <dbReference type="ARBA" id="ARBA00023186"/>
    </source>
</evidence>
<keyword evidence="8" id="KW-0472">Membrane</keyword>
<keyword evidence="3" id="KW-0862">Zinc</keyword>
<comment type="similarity">
    <text evidence="6">Belongs to the SIMIBI class G3E GTPase family. ZNG1 subfamily.</text>
</comment>
<keyword evidence="1" id="KW-0547">Nucleotide-binding</keyword>
<proteinExistence type="inferred from homology"/>
<dbReference type="InterPro" id="IPR027417">
    <property type="entry name" value="P-loop_NTPase"/>
</dbReference>
<dbReference type="Gene3D" id="3.30.1220.10">
    <property type="entry name" value="CobW-like, C-terminal domain"/>
    <property type="match status" value="1"/>
</dbReference>
<accession>A0A2T7NP39</accession>
<dbReference type="InterPro" id="IPR013783">
    <property type="entry name" value="Ig-like_fold"/>
</dbReference>
<dbReference type="GO" id="GO:0016787">
    <property type="term" value="F:hydrolase activity"/>
    <property type="evidence" value="ECO:0007669"/>
    <property type="project" value="UniProtKB-KW"/>
</dbReference>
<dbReference type="InterPro" id="IPR003599">
    <property type="entry name" value="Ig_sub"/>
</dbReference>
<dbReference type="InterPro" id="IPR007110">
    <property type="entry name" value="Ig-like_dom"/>
</dbReference>
<dbReference type="SUPFAM" id="SSF52540">
    <property type="entry name" value="P-loop containing nucleoside triphosphate hydrolases"/>
    <property type="match status" value="1"/>
</dbReference>
<reference evidence="10 11" key="1">
    <citation type="submission" date="2018-04" db="EMBL/GenBank/DDBJ databases">
        <title>The genome of golden apple snail Pomacea canaliculata provides insight into stress tolerance and invasive adaptation.</title>
        <authorList>
            <person name="Liu C."/>
            <person name="Liu B."/>
            <person name="Ren Y."/>
            <person name="Zhang Y."/>
            <person name="Wang H."/>
            <person name="Li S."/>
            <person name="Jiang F."/>
            <person name="Yin L."/>
            <person name="Zhang G."/>
            <person name="Qian W."/>
            <person name="Fan W."/>
        </authorList>
    </citation>
    <scope>NUCLEOTIDE SEQUENCE [LARGE SCALE GENOMIC DNA]</scope>
    <source>
        <strain evidence="10">SZHN2017</strain>
        <tissue evidence="10">Muscle</tissue>
    </source>
</reference>
<dbReference type="SMART" id="SM00409">
    <property type="entry name" value="IG"/>
    <property type="match status" value="2"/>
</dbReference>
<evidence type="ECO:0000256" key="8">
    <source>
        <dbReference type="SAM" id="Phobius"/>
    </source>
</evidence>
<comment type="catalytic activity">
    <reaction evidence="7">
        <text>GTP + H2O = GDP + phosphate + H(+)</text>
        <dbReference type="Rhea" id="RHEA:19669"/>
        <dbReference type="ChEBI" id="CHEBI:15377"/>
        <dbReference type="ChEBI" id="CHEBI:15378"/>
        <dbReference type="ChEBI" id="CHEBI:37565"/>
        <dbReference type="ChEBI" id="CHEBI:43474"/>
        <dbReference type="ChEBI" id="CHEBI:58189"/>
    </reaction>
    <physiologicalReaction direction="left-to-right" evidence="7">
        <dbReference type="Rhea" id="RHEA:19670"/>
    </physiologicalReaction>
</comment>
<protein>
    <recommendedName>
        <fullName evidence="9">Ig-like domain-containing protein</fullName>
    </recommendedName>
</protein>
<dbReference type="Gene3D" id="2.60.40.10">
    <property type="entry name" value="Immunoglobulins"/>
    <property type="match status" value="1"/>
</dbReference>
<dbReference type="Pfam" id="PF02492">
    <property type="entry name" value="cobW"/>
    <property type="match status" value="1"/>
</dbReference>